<proteinExistence type="predicted"/>
<dbReference type="InterPro" id="IPR050789">
    <property type="entry name" value="Diverse_Enzym_Activities"/>
</dbReference>
<name>A0A1F6CL00_9BACT</name>
<accession>A0A1F6CL00</accession>
<dbReference type="AlphaFoldDB" id="A0A1F6CL00"/>
<dbReference type="InterPro" id="IPR001466">
    <property type="entry name" value="Beta-lactam-related"/>
</dbReference>
<sequence>MHSEITVRTERAISEKVFPGCVIGLIRPNKTKEILAFGNFTYEPNSAAVREDTIYDLASITKSIPTASLALALIAEGKLRATDRIVEYLPELKNDHQATIEDLLTYRVRGPKLSTLKDKTAEGILEHIFERGFDAPSGESNYTNLPALLLGLAIERAADQPLESLARKYFFGPLQMQRTTFFPFRDLPDKKDEIAPTEIDEWRGEVCGFPHDESAYIFAKSDRACGHAGLFSTAPDLLNFLERVLQGELPAIAEGAQKGWGWELMNRPHTFGKTGFTGTSVVVDVERGVAFAILSNRTYPKRPPDAALANSAINRFRANIADILLR</sequence>
<dbReference type="Gene3D" id="3.40.710.10">
    <property type="entry name" value="DD-peptidase/beta-lactamase superfamily"/>
    <property type="match status" value="1"/>
</dbReference>
<dbReference type="SUPFAM" id="SSF56601">
    <property type="entry name" value="beta-lactamase/transpeptidase-like"/>
    <property type="match status" value="1"/>
</dbReference>
<evidence type="ECO:0000256" key="1">
    <source>
        <dbReference type="ARBA" id="ARBA00022801"/>
    </source>
</evidence>
<evidence type="ECO:0000313" key="3">
    <source>
        <dbReference type="EMBL" id="OGG49651.1"/>
    </source>
</evidence>
<dbReference type="EMBL" id="MFKV01000028">
    <property type="protein sequence ID" value="OGG49651.1"/>
    <property type="molecule type" value="Genomic_DNA"/>
</dbReference>
<reference evidence="3 4" key="1">
    <citation type="journal article" date="2016" name="Nat. Commun.">
        <title>Thousands of microbial genomes shed light on interconnected biogeochemical processes in an aquifer system.</title>
        <authorList>
            <person name="Anantharaman K."/>
            <person name="Brown C.T."/>
            <person name="Hug L.A."/>
            <person name="Sharon I."/>
            <person name="Castelle C.J."/>
            <person name="Probst A.J."/>
            <person name="Thomas B.C."/>
            <person name="Singh A."/>
            <person name="Wilkins M.J."/>
            <person name="Karaoz U."/>
            <person name="Brodie E.L."/>
            <person name="Williams K.H."/>
            <person name="Hubbard S.S."/>
            <person name="Banfield J.F."/>
        </authorList>
    </citation>
    <scope>NUCLEOTIDE SEQUENCE [LARGE SCALE GENOMIC DNA]</scope>
</reference>
<gene>
    <name evidence="3" type="ORF">A2763_03145</name>
</gene>
<dbReference type="GO" id="GO:0016787">
    <property type="term" value="F:hydrolase activity"/>
    <property type="evidence" value="ECO:0007669"/>
    <property type="project" value="UniProtKB-KW"/>
</dbReference>
<keyword evidence="1" id="KW-0378">Hydrolase</keyword>
<dbReference type="PANTHER" id="PTHR43283">
    <property type="entry name" value="BETA-LACTAMASE-RELATED"/>
    <property type="match status" value="1"/>
</dbReference>
<organism evidence="3 4">
    <name type="scientific">Candidatus Kaiserbacteria bacterium RIFCSPHIGHO2_01_FULL_54_36</name>
    <dbReference type="NCBI Taxonomy" id="1798482"/>
    <lineage>
        <taxon>Bacteria</taxon>
        <taxon>Candidatus Kaiseribacteriota</taxon>
    </lineage>
</organism>
<evidence type="ECO:0000259" key="2">
    <source>
        <dbReference type="Pfam" id="PF00144"/>
    </source>
</evidence>
<feature type="domain" description="Beta-lactamase-related" evidence="2">
    <location>
        <begin position="13"/>
        <end position="307"/>
    </location>
</feature>
<dbReference type="PANTHER" id="PTHR43283:SF11">
    <property type="entry name" value="BETA-LACTAMASE-RELATED DOMAIN-CONTAINING PROTEIN"/>
    <property type="match status" value="1"/>
</dbReference>
<evidence type="ECO:0000313" key="4">
    <source>
        <dbReference type="Proteomes" id="UP000178370"/>
    </source>
</evidence>
<comment type="caution">
    <text evidence="3">The sequence shown here is derived from an EMBL/GenBank/DDBJ whole genome shotgun (WGS) entry which is preliminary data.</text>
</comment>
<dbReference type="Proteomes" id="UP000178370">
    <property type="component" value="Unassembled WGS sequence"/>
</dbReference>
<dbReference type="Pfam" id="PF00144">
    <property type="entry name" value="Beta-lactamase"/>
    <property type="match status" value="1"/>
</dbReference>
<protein>
    <recommendedName>
        <fullName evidence="2">Beta-lactamase-related domain-containing protein</fullName>
    </recommendedName>
</protein>
<dbReference type="InterPro" id="IPR012338">
    <property type="entry name" value="Beta-lactam/transpept-like"/>
</dbReference>
<dbReference type="STRING" id="1798482.A2763_03145"/>